<evidence type="ECO:0008006" key="4">
    <source>
        <dbReference type="Google" id="ProtNLM"/>
    </source>
</evidence>
<evidence type="ECO:0000256" key="1">
    <source>
        <dbReference type="SAM" id="SignalP"/>
    </source>
</evidence>
<keyword evidence="1" id="KW-0732">Signal</keyword>
<accession>A0A1I2JSJ1</accession>
<dbReference type="InterPro" id="IPR021607">
    <property type="entry name" value="DUF3224"/>
</dbReference>
<evidence type="ECO:0000313" key="3">
    <source>
        <dbReference type="Proteomes" id="UP000199477"/>
    </source>
</evidence>
<dbReference type="RefSeq" id="WP_331279770.1">
    <property type="nucleotide sequence ID" value="NZ_JBFBVS010000001.1"/>
</dbReference>
<organism evidence="2 3">
    <name type="scientific">Dyella marensis</name>
    <dbReference type="NCBI Taxonomy" id="500610"/>
    <lineage>
        <taxon>Bacteria</taxon>
        <taxon>Pseudomonadati</taxon>
        <taxon>Pseudomonadota</taxon>
        <taxon>Gammaproteobacteria</taxon>
        <taxon>Lysobacterales</taxon>
        <taxon>Rhodanobacteraceae</taxon>
        <taxon>Dyella</taxon>
    </lineage>
</organism>
<keyword evidence="3" id="KW-1185">Reference proteome</keyword>
<dbReference type="Proteomes" id="UP000199477">
    <property type="component" value="Unassembled WGS sequence"/>
</dbReference>
<dbReference type="AlphaFoldDB" id="A0A1I2JSJ1"/>
<protein>
    <recommendedName>
        <fullName evidence="4">DUF3224 domain-containing protein</fullName>
    </recommendedName>
</protein>
<evidence type="ECO:0000313" key="2">
    <source>
        <dbReference type="EMBL" id="SFF55691.1"/>
    </source>
</evidence>
<dbReference type="EMBL" id="FONH01000028">
    <property type="protein sequence ID" value="SFF55691.1"/>
    <property type="molecule type" value="Genomic_DNA"/>
</dbReference>
<dbReference type="SUPFAM" id="SSF159238">
    <property type="entry name" value="SO1590-like"/>
    <property type="match status" value="1"/>
</dbReference>
<gene>
    <name evidence="2" type="ORF">SAMN02799615_04125</name>
</gene>
<feature type="signal peptide" evidence="1">
    <location>
        <begin position="1"/>
        <end position="23"/>
    </location>
</feature>
<dbReference type="Pfam" id="PF11528">
    <property type="entry name" value="DUF3224"/>
    <property type="match status" value="1"/>
</dbReference>
<feature type="chain" id="PRO_5011475630" description="DUF3224 domain-containing protein" evidence="1">
    <location>
        <begin position="24"/>
        <end position="162"/>
    </location>
</feature>
<dbReference type="STRING" id="500610.SAMN02799615_04125"/>
<sequence length="162" mass="16720">MFPRCPLQLAVAIVALVAAPAMAHDPESSMQHAQGTFDVKLAAQPSAPGIEAAALGRQTIDKRFHGDLDGSSLGEMLAVMDRATGSGAYVALERVTGTLGGKHGSFVLMHSATMTRGTPALAVTVVPDSGTDELAGLSGTLVIHIDAKGGHSYTFDYSMPTE</sequence>
<reference evidence="3" key="1">
    <citation type="submission" date="2016-10" db="EMBL/GenBank/DDBJ databases">
        <authorList>
            <person name="Varghese N."/>
            <person name="Submissions S."/>
        </authorList>
    </citation>
    <scope>NUCLEOTIDE SEQUENCE [LARGE SCALE GENOMIC DNA]</scope>
    <source>
        <strain evidence="3">UNC178MFTsu3.1</strain>
    </source>
</reference>
<proteinExistence type="predicted"/>
<dbReference type="InterPro" id="IPR023159">
    <property type="entry name" value="SO1590-like_sf"/>
</dbReference>
<name>A0A1I2JSJ1_9GAMM</name>
<dbReference type="Gene3D" id="2.40.350.10">
    <property type="entry name" value="SO1590-like"/>
    <property type="match status" value="1"/>
</dbReference>